<accession>A0AA39W3T0</accession>
<evidence type="ECO:0000256" key="1">
    <source>
        <dbReference type="SAM" id="SignalP"/>
    </source>
</evidence>
<gene>
    <name evidence="2" type="ORF">B0T17DRAFT_546599</name>
</gene>
<feature type="signal peptide" evidence="1">
    <location>
        <begin position="1"/>
        <end position="22"/>
    </location>
</feature>
<sequence length="72" mass="8123">MRQSHRVLWACIIHPMPCPALALEREGPQWCPGAIKQTMETGTFTSDYRHGAVQLERAIEGKAPRFPLHVIS</sequence>
<dbReference type="EMBL" id="JAULSR010000013">
    <property type="protein sequence ID" value="KAK0609579.1"/>
    <property type="molecule type" value="Genomic_DNA"/>
</dbReference>
<keyword evidence="1" id="KW-0732">Signal</keyword>
<evidence type="ECO:0000313" key="2">
    <source>
        <dbReference type="EMBL" id="KAK0609579.1"/>
    </source>
</evidence>
<dbReference type="AlphaFoldDB" id="A0AA39W3T0"/>
<reference evidence="2" key="1">
    <citation type="submission" date="2023-06" db="EMBL/GenBank/DDBJ databases">
        <title>Genome-scale phylogeny and comparative genomics of the fungal order Sordariales.</title>
        <authorList>
            <consortium name="Lawrence Berkeley National Laboratory"/>
            <person name="Hensen N."/>
            <person name="Bonometti L."/>
            <person name="Westerberg I."/>
            <person name="Brannstrom I.O."/>
            <person name="Guillou S."/>
            <person name="Cros-Aarteil S."/>
            <person name="Calhoun S."/>
            <person name="Haridas S."/>
            <person name="Kuo A."/>
            <person name="Mondo S."/>
            <person name="Pangilinan J."/>
            <person name="Riley R."/>
            <person name="LaButti K."/>
            <person name="Andreopoulos B."/>
            <person name="Lipzen A."/>
            <person name="Chen C."/>
            <person name="Yanf M."/>
            <person name="Daum C."/>
            <person name="Ng V."/>
            <person name="Clum A."/>
            <person name="Steindorff A."/>
            <person name="Ohm R."/>
            <person name="Martin F."/>
            <person name="Silar P."/>
            <person name="Natvig D."/>
            <person name="Lalanne C."/>
            <person name="Gautier V."/>
            <person name="Ament-velasquez S.L."/>
            <person name="Kruys A."/>
            <person name="Hutchinson M.I."/>
            <person name="Powell A.J."/>
            <person name="Barry K."/>
            <person name="Miller A.N."/>
            <person name="Grigoriev I.V."/>
            <person name="Debuchy R."/>
            <person name="Gladieux P."/>
            <person name="Thoren M.H."/>
            <person name="Johannesson H."/>
        </authorList>
    </citation>
    <scope>NUCLEOTIDE SEQUENCE</scope>
    <source>
        <strain evidence="2">SMH3391-2</strain>
    </source>
</reference>
<evidence type="ECO:0000313" key="3">
    <source>
        <dbReference type="Proteomes" id="UP001174934"/>
    </source>
</evidence>
<name>A0AA39W3T0_9PEZI</name>
<comment type="caution">
    <text evidence="2">The sequence shown here is derived from an EMBL/GenBank/DDBJ whole genome shotgun (WGS) entry which is preliminary data.</text>
</comment>
<protein>
    <submittedName>
        <fullName evidence="2">Uncharacterized protein</fullName>
    </submittedName>
</protein>
<feature type="chain" id="PRO_5041386594" evidence="1">
    <location>
        <begin position="23"/>
        <end position="72"/>
    </location>
</feature>
<feature type="non-terminal residue" evidence="2">
    <location>
        <position position="72"/>
    </location>
</feature>
<organism evidence="2 3">
    <name type="scientific">Bombardia bombarda</name>
    <dbReference type="NCBI Taxonomy" id="252184"/>
    <lineage>
        <taxon>Eukaryota</taxon>
        <taxon>Fungi</taxon>
        <taxon>Dikarya</taxon>
        <taxon>Ascomycota</taxon>
        <taxon>Pezizomycotina</taxon>
        <taxon>Sordariomycetes</taxon>
        <taxon>Sordariomycetidae</taxon>
        <taxon>Sordariales</taxon>
        <taxon>Lasiosphaeriaceae</taxon>
        <taxon>Bombardia</taxon>
    </lineage>
</organism>
<proteinExistence type="predicted"/>
<keyword evidence="3" id="KW-1185">Reference proteome</keyword>
<dbReference type="Proteomes" id="UP001174934">
    <property type="component" value="Unassembled WGS sequence"/>
</dbReference>